<dbReference type="Proteomes" id="UP001431572">
    <property type="component" value="Chromosome 2"/>
</dbReference>
<dbReference type="InterPro" id="IPR011990">
    <property type="entry name" value="TPR-like_helical_dom_sf"/>
</dbReference>
<reference evidence="6" key="2">
    <citation type="journal article" date="2024" name="Nature">
        <title>Anoxygenic phototroph of the Chloroflexota uses a type I reaction centre.</title>
        <authorList>
            <person name="Tsuji J.M."/>
            <person name="Shaw N.A."/>
            <person name="Nagashima S."/>
            <person name="Venkiteswaran J.J."/>
            <person name="Schiff S.L."/>
            <person name="Watanabe T."/>
            <person name="Fukui M."/>
            <person name="Hanada S."/>
            <person name="Tank M."/>
            <person name="Neufeld J.D."/>
        </authorList>
    </citation>
    <scope>NUCLEOTIDE SEQUENCE</scope>
    <source>
        <strain evidence="6">L227-S17</strain>
    </source>
</reference>
<proteinExistence type="predicted"/>
<keyword evidence="1" id="KW-0677">Repeat</keyword>
<evidence type="ECO:0000313" key="8">
    <source>
        <dbReference type="Proteomes" id="UP001431572"/>
    </source>
</evidence>
<dbReference type="Gene3D" id="1.25.40.10">
    <property type="entry name" value="Tetratricopeptide repeat domain"/>
    <property type="match status" value="7"/>
</dbReference>
<feature type="repeat" description="TPR" evidence="3">
    <location>
        <begin position="150"/>
        <end position="183"/>
    </location>
</feature>
<feature type="repeat" description="TPR" evidence="3">
    <location>
        <begin position="1053"/>
        <end position="1086"/>
    </location>
</feature>
<dbReference type="EMBL" id="CP128400">
    <property type="protein sequence ID" value="WJW68180.1"/>
    <property type="molecule type" value="Genomic_DNA"/>
</dbReference>
<name>A0A8T7M855_9CHLR</name>
<dbReference type="Pfam" id="PF14559">
    <property type="entry name" value="TPR_19"/>
    <property type="match status" value="1"/>
</dbReference>
<dbReference type="SMART" id="SM00028">
    <property type="entry name" value="TPR"/>
    <property type="match status" value="15"/>
</dbReference>
<keyword evidence="2 3" id="KW-0802">TPR repeat</keyword>
<reference evidence="5 7" key="1">
    <citation type="submission" date="2020-06" db="EMBL/GenBank/DDBJ databases">
        <title>Anoxygenic phototrophic Chloroflexota member uses a Type I reaction center.</title>
        <authorList>
            <person name="Tsuji J.M."/>
            <person name="Shaw N.A."/>
            <person name="Nagashima S."/>
            <person name="Venkiteswaran J."/>
            <person name="Schiff S.L."/>
            <person name="Hanada S."/>
            <person name="Tank M."/>
            <person name="Neufeld J.D."/>
        </authorList>
    </citation>
    <scope>NUCLEOTIDE SEQUENCE [LARGE SCALE GENOMIC DNA]</scope>
    <source>
        <strain evidence="5">L227-S17</strain>
    </source>
</reference>
<dbReference type="SUPFAM" id="SSF48452">
    <property type="entry name" value="TPR-like"/>
    <property type="match status" value="4"/>
</dbReference>
<dbReference type="InterPro" id="IPR019734">
    <property type="entry name" value="TPR_rpt"/>
</dbReference>
<evidence type="ECO:0000313" key="6">
    <source>
        <dbReference type="EMBL" id="WJW68180.1"/>
    </source>
</evidence>
<feature type="repeat" description="TPR" evidence="3">
    <location>
        <begin position="281"/>
        <end position="314"/>
    </location>
</feature>
<organism evidence="5 7">
    <name type="scientific">Candidatus Chlorohelix allophototropha</name>
    <dbReference type="NCBI Taxonomy" id="3003348"/>
    <lineage>
        <taxon>Bacteria</taxon>
        <taxon>Bacillati</taxon>
        <taxon>Chloroflexota</taxon>
        <taxon>Chloroflexia</taxon>
        <taxon>Candidatus Chloroheliales</taxon>
        <taxon>Candidatus Chloroheliaceae</taxon>
        <taxon>Candidatus Chlorohelix</taxon>
    </lineage>
</organism>
<dbReference type="EMBL" id="JACATZ010000003">
    <property type="protein sequence ID" value="NWJ48244.1"/>
    <property type="molecule type" value="Genomic_DNA"/>
</dbReference>
<dbReference type="InterPro" id="IPR051012">
    <property type="entry name" value="CellSynth/LPSAsmb/PSIAsmb"/>
</dbReference>
<evidence type="ECO:0000313" key="5">
    <source>
        <dbReference type="EMBL" id="NWJ48244.1"/>
    </source>
</evidence>
<feature type="region of interest" description="Disordered" evidence="4">
    <location>
        <begin position="204"/>
        <end position="234"/>
    </location>
</feature>
<feature type="region of interest" description="Disordered" evidence="4">
    <location>
        <begin position="1086"/>
        <end position="1112"/>
    </location>
</feature>
<evidence type="ECO:0000256" key="3">
    <source>
        <dbReference type="PROSITE-ProRule" id="PRU00339"/>
    </source>
</evidence>
<feature type="repeat" description="TPR" evidence="3">
    <location>
        <begin position="965"/>
        <end position="998"/>
    </location>
</feature>
<dbReference type="PANTHER" id="PTHR45586:SF1">
    <property type="entry name" value="LIPOPOLYSACCHARIDE ASSEMBLY PROTEIN B"/>
    <property type="match status" value="1"/>
</dbReference>
<dbReference type="PROSITE" id="PS50293">
    <property type="entry name" value="TPR_REGION"/>
    <property type="match status" value="1"/>
</dbReference>
<feature type="compositionally biased region" description="Basic and acidic residues" evidence="4">
    <location>
        <begin position="1086"/>
        <end position="1100"/>
    </location>
</feature>
<accession>A0A8T7M855</accession>
<feature type="repeat" description="TPR" evidence="3">
    <location>
        <begin position="656"/>
        <end position="689"/>
    </location>
</feature>
<dbReference type="Proteomes" id="UP000521676">
    <property type="component" value="Unassembled WGS sequence"/>
</dbReference>
<evidence type="ECO:0000313" key="7">
    <source>
        <dbReference type="Proteomes" id="UP000521676"/>
    </source>
</evidence>
<sequence>MAENRQIFDEAMVRGREFRDKDQWDQALREYYRAATEFKKDLDARYGVALSLLRMGRADQALVQFEPLARLRAKDLEILRGYAETLAKLARTEDAIAILFRLRDIARENNQAVGQIEALSDIIALDENHTEAYYDIIEIYVNQGDNPSAASVGVELAKYYIRKADNTQALEILNDVLKLDPNNNDAPVLIKQLTNGTVEVINTSDLPDLDDLPEINENYGSPTPESLPPTTVAQPEPPVVVAPVSDATQLIADAESYLERGEVGRAIRHYEMAIEAGAERADVYYSLGQLYIQERQFEQAIPNLTIAVKDPEYGASAYFSLGQAYEGMHQYDQAVEAYELALSSIDLSIIDESAVDELIGMYEITADTYEKKGDLPGAALLYQRLADFIRENNFRTEKTTLALVRARELNSPIESTLASEEPQEPIIQKTTTDNLGQESKFGEELLDTSQIPGYSNTITFSKPSQNQDEEDFEALSDDANEPAKTVVAPDSGGIPQILSVFPTELINLDINQYAGPYLRAAEEFMKRDLLQAAIDASHELIRYFPNYLPAQAILAEIFVKKGWFEHARVKYQFIVDLYNLRNDSEKSIWSFRRLATISPQNMALRGKLANLLMTNGFKEEAAELLLDTIEGYIRSGQLDRALEECRKLRSLAPNSAPIRLKYGELFNQLERHNEALAEFRRALELEPYNLRALCLLNITIFITDQGDVRWTSFKSVLDVIGQDKATREKVITEYRQAQMVFNNPGISYAIGCLYVESQLWQFAIRSLDETIRAASGSLSNRDYELLASWELGQIYLDKSRYADAVEALSKVVSYMDKVDVQNFAPSTFRYGSLPSQSVIYRKLAKAFGAQGQSEYAIKALRTVKRLLPYERDVYFQLAELFFEQGQLPDALAELGELADHFEKLNQVENMIDVLREMERIAPNRIEVRDKLSQVYLQRGLTEQGLAELDELAELQRKNGRMKDAVRSLQKGAEVYMMMNNQQKAYDLYDRIVRIAPADIEARQQLVNIHILAGRIKDAIEEQRTIAQICLQNGNPQEAIGALHQVIALTPDDTRAYFTLADVLKNVNRFGEAYRLYGQILKREPENERAKNLQEQAKQKALETGQLGPEKVK</sequence>
<keyword evidence="8" id="KW-1185">Reference proteome</keyword>
<evidence type="ECO:0000256" key="2">
    <source>
        <dbReference type="ARBA" id="ARBA00022803"/>
    </source>
</evidence>
<dbReference type="AlphaFoldDB" id="A0A8T7M855"/>
<protein>
    <submittedName>
        <fullName evidence="5">Tetratricopeptide repeat protein</fullName>
    </submittedName>
</protein>
<gene>
    <name evidence="5" type="ORF">HXX08_20505</name>
    <name evidence="6" type="ORF">OZ401_003784</name>
</gene>
<dbReference type="RefSeq" id="WP_341470086.1">
    <property type="nucleotide sequence ID" value="NZ_CP128400.1"/>
</dbReference>
<dbReference type="PROSITE" id="PS50005">
    <property type="entry name" value="TPR"/>
    <property type="match status" value="6"/>
</dbReference>
<evidence type="ECO:0000256" key="1">
    <source>
        <dbReference type="ARBA" id="ARBA00022737"/>
    </source>
</evidence>
<dbReference type="PANTHER" id="PTHR45586">
    <property type="entry name" value="TPR REPEAT-CONTAINING PROTEIN PA4667"/>
    <property type="match status" value="1"/>
</dbReference>
<feature type="repeat" description="TPR" evidence="3">
    <location>
        <begin position="315"/>
        <end position="348"/>
    </location>
</feature>
<evidence type="ECO:0000256" key="4">
    <source>
        <dbReference type="SAM" id="MobiDB-lite"/>
    </source>
</evidence>
<dbReference type="Pfam" id="PF13432">
    <property type="entry name" value="TPR_16"/>
    <property type="match status" value="4"/>
</dbReference>